<gene>
    <name evidence="1" type="ORF">PPACK8108_LOCUS2131</name>
</gene>
<dbReference type="Proteomes" id="UP001153365">
    <property type="component" value="Unassembled WGS sequence"/>
</dbReference>
<sequence length="142" mass="16374">MEAKTLVERLGLIAGKRFVRSKGDEFENKNGLEGRMDGFKAMKRQLGSMTTKRKGQKEKLANEVVFENGGSVLRLSMAWLEYFQQPMEVMFMDKDNTPRIDLIKNSRPLICPIISQDLQHEIVSLIRNLDNKYREGSVQDNH</sequence>
<protein>
    <submittedName>
        <fullName evidence="1">Uncharacterized protein</fullName>
    </submittedName>
</protein>
<dbReference type="EMBL" id="CALTRL010000365">
    <property type="protein sequence ID" value="CAH7667707.1"/>
    <property type="molecule type" value="Genomic_DNA"/>
</dbReference>
<name>A0AAV0AIC4_PHAPC</name>
<dbReference type="AlphaFoldDB" id="A0AAV0AIC4"/>
<evidence type="ECO:0000313" key="2">
    <source>
        <dbReference type="Proteomes" id="UP001153365"/>
    </source>
</evidence>
<keyword evidence="2" id="KW-1185">Reference proteome</keyword>
<comment type="caution">
    <text evidence="1">The sequence shown here is derived from an EMBL/GenBank/DDBJ whole genome shotgun (WGS) entry which is preliminary data.</text>
</comment>
<reference evidence="1" key="1">
    <citation type="submission" date="2022-06" db="EMBL/GenBank/DDBJ databases">
        <authorList>
            <consortium name="SYNGENTA / RWTH Aachen University"/>
        </authorList>
    </citation>
    <scope>NUCLEOTIDE SEQUENCE</scope>
</reference>
<evidence type="ECO:0000313" key="1">
    <source>
        <dbReference type="EMBL" id="CAH7667707.1"/>
    </source>
</evidence>
<accession>A0AAV0AIC4</accession>
<proteinExistence type="predicted"/>
<organism evidence="1 2">
    <name type="scientific">Phakopsora pachyrhizi</name>
    <name type="common">Asian soybean rust disease fungus</name>
    <dbReference type="NCBI Taxonomy" id="170000"/>
    <lineage>
        <taxon>Eukaryota</taxon>
        <taxon>Fungi</taxon>
        <taxon>Dikarya</taxon>
        <taxon>Basidiomycota</taxon>
        <taxon>Pucciniomycotina</taxon>
        <taxon>Pucciniomycetes</taxon>
        <taxon>Pucciniales</taxon>
        <taxon>Phakopsoraceae</taxon>
        <taxon>Phakopsora</taxon>
    </lineage>
</organism>